<dbReference type="MGI" id="MGI:1918057">
    <property type="gene designation" value="Arrdc2"/>
</dbReference>
<name>Q7TPR7_MOUSE</name>
<gene>
    <name evidence="1 2" type="primary">Arrdc2</name>
</gene>
<dbReference type="InterPro" id="IPR014752">
    <property type="entry name" value="Arrestin-like_C"/>
</dbReference>
<dbReference type="AlphaFoldDB" id="Q7TPR7"/>
<accession>Q7TPR7</accession>
<dbReference type="EMBL" id="BC054826">
    <property type="protein sequence ID" value="AAH54826.1"/>
    <property type="molecule type" value="mRNA"/>
</dbReference>
<evidence type="ECO:0000313" key="1">
    <source>
        <dbReference type="EMBL" id="AAH54826.1"/>
    </source>
</evidence>
<reference evidence="1" key="1">
    <citation type="journal article" date="2004" name="Genome Res.">
        <title>The status, quality, and expansion of the NIH full-length cDNA project: the Mammalian Gene Collection (MGC).</title>
        <authorList>
            <consortium name="The MGC Project Team"/>
            <person name="Gerhard D.S."/>
            <person name="Wagner L."/>
            <person name="Feingold E.A."/>
            <person name="Shenmen C.M."/>
            <person name="Grouse L.H."/>
            <person name="Schuler G."/>
            <person name="Klein S.L."/>
            <person name="Old S."/>
            <person name="Rasooly R."/>
            <person name="Good P."/>
            <person name="Guyer M."/>
            <person name="Peck A.M."/>
            <person name="Derge J.G."/>
            <person name="Lipman D."/>
            <person name="Collins F.S."/>
            <person name="Jang W."/>
            <person name="Sherry S."/>
            <person name="Feolo M."/>
            <person name="Misquitta L."/>
            <person name="Lee E."/>
            <person name="Rotmistrovsky K."/>
            <person name="Greenhut S.F."/>
            <person name="Schaefer C.F."/>
            <person name="Buetow K."/>
            <person name="Bonner T.I."/>
            <person name="Haussler D."/>
            <person name="Kent J."/>
            <person name="Kiekhaus M."/>
            <person name="Furey T."/>
            <person name="Brent M."/>
            <person name="Prange C."/>
            <person name="Schreiber K."/>
            <person name="Shapiro N."/>
            <person name="Bhat N.K."/>
            <person name="Hopkins R.F."/>
            <person name="Hsie F."/>
            <person name="Driscoll T."/>
            <person name="Soares M.B."/>
            <person name="Casavant T.L."/>
            <person name="Scheetz T.E."/>
            <person name="Brown-stein M.J."/>
            <person name="Usdin T.B."/>
            <person name="Toshiyuki S."/>
            <person name="Carninci P."/>
            <person name="Piao Y."/>
            <person name="Dudekula D.B."/>
            <person name="Ko M.S."/>
            <person name="Kawakami K."/>
            <person name="Suzuki Y."/>
            <person name="Sugano S."/>
            <person name="Gruber C.E."/>
            <person name="Smith M.R."/>
            <person name="Simmons B."/>
            <person name="Moore T."/>
            <person name="Waterman R."/>
            <person name="Johnson S.L."/>
            <person name="Ruan Y."/>
            <person name="Wei C.L."/>
            <person name="Mathavan S."/>
            <person name="Gunaratne P.H."/>
            <person name="Wu J."/>
            <person name="Garcia A.M."/>
            <person name="Hulyk S.W."/>
            <person name="Fuh E."/>
            <person name="Yuan Y."/>
            <person name="Sneed A."/>
            <person name="Kowis C."/>
            <person name="Hodgson A."/>
            <person name="Muzny D.M."/>
            <person name="McPherson J."/>
            <person name="Gibbs R.A."/>
            <person name="Fahey J."/>
            <person name="Helton E."/>
            <person name="Ketteman M."/>
            <person name="Madan A."/>
            <person name="Rodrigues S."/>
            <person name="Sanchez A."/>
            <person name="Whiting M."/>
            <person name="Madari A."/>
            <person name="Young A.C."/>
            <person name="Wetherby K.D."/>
            <person name="Granite S.J."/>
            <person name="Kwong P.N."/>
            <person name="Brinkley C.P."/>
            <person name="Pearson R.L."/>
            <person name="Bouffard G.G."/>
            <person name="Blakesly R.W."/>
            <person name="Green E.D."/>
            <person name="Dickson M.C."/>
            <person name="Rodriguez A.C."/>
            <person name="Grimwood J."/>
            <person name="Schmutz J."/>
            <person name="Myers R.M."/>
            <person name="Butterfield Y.S."/>
            <person name="Griffith M."/>
            <person name="Griffith O.L."/>
            <person name="Krzywinski M.I."/>
            <person name="Liao N."/>
            <person name="Morin R."/>
            <person name="Morrin R."/>
            <person name="Palmquist D."/>
            <person name="Petrescu A.S."/>
            <person name="Skalska U."/>
            <person name="Smailus D.E."/>
            <person name="Stott J.M."/>
            <person name="Schnerch A."/>
            <person name="Schein J.E."/>
            <person name="Jones S.J."/>
            <person name="Holt R.A."/>
            <person name="Baross A."/>
            <person name="Marra M.A."/>
            <person name="Clifton S."/>
            <person name="Makowski K.A."/>
            <person name="Bosak S."/>
            <person name="Malek J."/>
        </authorList>
    </citation>
    <scope>NUCLEOTIDE SEQUENCE [LARGE SCALE MRNA]</scope>
    <source>
        <strain evidence="1">FVB/N</strain>
        <tissue evidence="1">Liver</tissue>
    </source>
</reference>
<organism evidence="1">
    <name type="scientific">Mus musculus</name>
    <name type="common">Mouse</name>
    <dbReference type="NCBI Taxonomy" id="10090"/>
    <lineage>
        <taxon>Eukaryota</taxon>
        <taxon>Metazoa</taxon>
        <taxon>Chordata</taxon>
        <taxon>Craniata</taxon>
        <taxon>Vertebrata</taxon>
        <taxon>Euteleostomi</taxon>
        <taxon>Mammalia</taxon>
        <taxon>Eutheria</taxon>
        <taxon>Euarchontoglires</taxon>
        <taxon>Glires</taxon>
        <taxon>Rodentia</taxon>
        <taxon>Myomorpha</taxon>
        <taxon>Muroidea</taxon>
        <taxon>Muridae</taxon>
        <taxon>Murinae</taxon>
        <taxon>Mus</taxon>
        <taxon>Mus</taxon>
    </lineage>
</organism>
<dbReference type="Gene3D" id="2.60.40.640">
    <property type="match status" value="1"/>
</dbReference>
<proteinExistence type="evidence at transcript level"/>
<evidence type="ECO:0000313" key="2">
    <source>
        <dbReference type="MGI" id="MGI:1918057"/>
    </source>
</evidence>
<protein>
    <submittedName>
        <fullName evidence="1">Arrdc2 protein</fullName>
    </submittedName>
</protein>
<dbReference type="AGR" id="MGI:1918057"/>
<sequence>MARGARKQKRAVVASVDGEPVGPNHRALWPGRALRIPPVGPSILQCRVLSVDYSLKVPRAPLHPVVQTKGEGTGGLVAHFAAAPFRSSWTFQARPSCCWSCLWS</sequence>